<accession>A0ABT8T0C3</accession>
<comment type="caution">
    <text evidence="4">The sequence shown here is derived from an EMBL/GenBank/DDBJ whole genome shotgun (WGS) entry which is preliminary data.</text>
</comment>
<name>A0ABT8T0C3_9HYPH</name>
<protein>
    <submittedName>
        <fullName evidence="4">Nucleoside hydrolase</fullName>
    </submittedName>
</protein>
<reference evidence="4" key="1">
    <citation type="journal article" date="2015" name="Int. J. Syst. Evol. Microbiol.">
        <title>Rhizobium oryzicola sp. nov., potential plant-growth-promoting endophytic bacteria isolated from rice roots.</title>
        <authorList>
            <person name="Zhang X.X."/>
            <person name="Gao J.S."/>
            <person name="Cao Y.H."/>
            <person name="Sheirdil R.A."/>
            <person name="Wang X.C."/>
            <person name="Zhang L."/>
        </authorList>
    </citation>
    <scope>NUCLEOTIDE SEQUENCE</scope>
    <source>
        <strain evidence="4">05753</strain>
    </source>
</reference>
<feature type="domain" description="Inosine/uridine-preferring nucleoside hydrolase" evidence="3">
    <location>
        <begin position="4"/>
        <end position="293"/>
    </location>
</feature>
<organism evidence="4 5">
    <name type="scientific">Rhizobium oryzicola</name>
    <dbReference type="NCBI Taxonomy" id="1232668"/>
    <lineage>
        <taxon>Bacteria</taxon>
        <taxon>Pseudomonadati</taxon>
        <taxon>Pseudomonadota</taxon>
        <taxon>Alphaproteobacteria</taxon>
        <taxon>Hyphomicrobiales</taxon>
        <taxon>Rhizobiaceae</taxon>
        <taxon>Rhizobium/Agrobacterium group</taxon>
        <taxon>Rhizobium</taxon>
    </lineage>
</organism>
<evidence type="ECO:0000313" key="5">
    <source>
        <dbReference type="Proteomes" id="UP001169006"/>
    </source>
</evidence>
<gene>
    <name evidence="4" type="ORF">Q2T52_19140</name>
</gene>
<proteinExistence type="predicted"/>
<evidence type="ECO:0000313" key="4">
    <source>
        <dbReference type="EMBL" id="MDO1584205.1"/>
    </source>
</evidence>
<dbReference type="Gene3D" id="3.90.245.10">
    <property type="entry name" value="Ribonucleoside hydrolase-like"/>
    <property type="match status" value="1"/>
</dbReference>
<dbReference type="InterPro" id="IPR023186">
    <property type="entry name" value="IUNH"/>
</dbReference>
<dbReference type="InterPro" id="IPR001910">
    <property type="entry name" value="Inosine/uridine_hydrolase_dom"/>
</dbReference>
<evidence type="ECO:0000256" key="2">
    <source>
        <dbReference type="ARBA" id="ARBA00023295"/>
    </source>
</evidence>
<reference evidence="4" key="2">
    <citation type="submission" date="2023-07" db="EMBL/GenBank/DDBJ databases">
        <authorList>
            <person name="Sun H."/>
        </authorList>
    </citation>
    <scope>NUCLEOTIDE SEQUENCE</scope>
    <source>
        <strain evidence="4">05753</strain>
    </source>
</reference>
<dbReference type="GO" id="GO:0016787">
    <property type="term" value="F:hydrolase activity"/>
    <property type="evidence" value="ECO:0007669"/>
    <property type="project" value="UniProtKB-KW"/>
</dbReference>
<dbReference type="Pfam" id="PF01156">
    <property type="entry name" value="IU_nuc_hydro"/>
    <property type="match status" value="1"/>
</dbReference>
<dbReference type="Proteomes" id="UP001169006">
    <property type="component" value="Unassembled WGS sequence"/>
</dbReference>
<sequence>MGAWIDTDVGFDDIAAVLVMQHRAGGIDGMSLVFGNAPMAQVEKNVAGAASAFNWTFPIHRGRASPVLGRLETAQSILGDHGMPTAGLHLPEVPVVLHVEDAFHSLCQWLETGTNRRILALGPLTNLAAVALARPDLLPGIGEIVWMGGGVTTGNHTASAEFNAFADPEAAAIVFAHDLPIRMVDLDLCRKVLAWPADVAPIRSAGGRNAALIADLLEGFINIAIERGRPAMALYDAIAAVAFVQPDLVTWREARIDIELAGTFTRGRTVVEQRSGRAPFNAAFAADIDVEAARAMILDVLKEEASR</sequence>
<dbReference type="InterPro" id="IPR036452">
    <property type="entry name" value="Ribo_hydro-like"/>
</dbReference>
<dbReference type="RefSeq" id="WP_302078434.1">
    <property type="nucleotide sequence ID" value="NZ_JAUKWQ010000007.1"/>
</dbReference>
<dbReference type="SUPFAM" id="SSF53590">
    <property type="entry name" value="Nucleoside hydrolase"/>
    <property type="match status" value="1"/>
</dbReference>
<keyword evidence="5" id="KW-1185">Reference proteome</keyword>
<evidence type="ECO:0000259" key="3">
    <source>
        <dbReference type="Pfam" id="PF01156"/>
    </source>
</evidence>
<dbReference type="EMBL" id="JAUKWQ010000007">
    <property type="protein sequence ID" value="MDO1584205.1"/>
    <property type="molecule type" value="Genomic_DNA"/>
</dbReference>
<dbReference type="PANTHER" id="PTHR12304:SF4">
    <property type="entry name" value="URIDINE NUCLEOSIDASE"/>
    <property type="match status" value="1"/>
</dbReference>
<keyword evidence="1 4" id="KW-0378">Hydrolase</keyword>
<dbReference type="PANTHER" id="PTHR12304">
    <property type="entry name" value="INOSINE-URIDINE PREFERRING NUCLEOSIDE HYDROLASE"/>
    <property type="match status" value="1"/>
</dbReference>
<keyword evidence="2" id="KW-0326">Glycosidase</keyword>
<evidence type="ECO:0000256" key="1">
    <source>
        <dbReference type="ARBA" id="ARBA00022801"/>
    </source>
</evidence>